<feature type="domain" description="Four-carbon acid sugar kinase N-terminal" evidence="7">
    <location>
        <begin position="6"/>
        <end position="232"/>
    </location>
</feature>
<evidence type="ECO:0000256" key="2">
    <source>
        <dbReference type="ARBA" id="ARBA00022679"/>
    </source>
</evidence>
<feature type="domain" description="Four-carbon acid sugar kinase nucleotide binding" evidence="8">
    <location>
        <begin position="248"/>
        <end position="397"/>
    </location>
</feature>
<evidence type="ECO:0000259" key="8">
    <source>
        <dbReference type="Pfam" id="PF17042"/>
    </source>
</evidence>
<evidence type="ECO:0000259" key="7">
    <source>
        <dbReference type="Pfam" id="PF07005"/>
    </source>
</evidence>
<sequence length="430" mass="43655">MMWKRIGIVGDDLTGAAAVSGAFAQRGFRCVLETADATARTPDHSAGQGAPADLLALMTESRHMPAPEARRVVASATRHLVAAGCTLFYKKIDSLLRGQVGLELQAMLDAMPGRSIMVVPATPSNGRITRDGVQTRLADADSGGVDAGAFIRARPESAHIPTLLHAAMDAQIATVALDELADPNALLRTLEDAQGRVIVCDAERAEHLHVLACAGLRAGITIFAGTSDFAAAVAEVLAAQRADEGQVLVVAGSASATSHAQLATLEEAGLGRVAWLGEAALRAGDHEGLVRDALEAAQGRPAIVVASAAPVEGGDPADAAAVAGLLAAAAADIIASRPVRGIIATGGDTTIALLHRLGVDRIEPQTLLEPGIALCAVRGTPLDGMTLVTKPGAHGDAGCLVRLVTALAARSRNNAGSASRPCAGPVASPA</sequence>
<gene>
    <name evidence="9" type="ORF">NVS89_05905</name>
</gene>
<protein>
    <submittedName>
        <fullName evidence="9">Four-carbon acid sugar kinase family protein</fullName>
    </submittedName>
</protein>
<keyword evidence="6" id="KW-0119">Carbohydrate metabolism</keyword>
<evidence type="ECO:0000256" key="4">
    <source>
        <dbReference type="ARBA" id="ARBA00022777"/>
    </source>
</evidence>
<evidence type="ECO:0000256" key="3">
    <source>
        <dbReference type="ARBA" id="ARBA00022741"/>
    </source>
</evidence>
<accession>A0A9X2PER4</accession>
<evidence type="ECO:0000256" key="5">
    <source>
        <dbReference type="ARBA" id="ARBA00022840"/>
    </source>
</evidence>
<evidence type="ECO:0000313" key="10">
    <source>
        <dbReference type="Proteomes" id="UP001151088"/>
    </source>
</evidence>
<dbReference type="Proteomes" id="UP001151088">
    <property type="component" value="Unassembled WGS sequence"/>
</dbReference>
<comment type="similarity">
    <text evidence="1">Belongs to the four-carbon acid sugar kinase family.</text>
</comment>
<dbReference type="Gene3D" id="3.40.50.10840">
    <property type="entry name" value="Putative sugar-binding, N-terminal domain"/>
    <property type="match status" value="1"/>
</dbReference>
<keyword evidence="10" id="KW-1185">Reference proteome</keyword>
<organism evidence="9 10">
    <name type="scientific">Ancylobacter mangrovi</name>
    <dbReference type="NCBI Taxonomy" id="2972472"/>
    <lineage>
        <taxon>Bacteria</taxon>
        <taxon>Pseudomonadati</taxon>
        <taxon>Pseudomonadota</taxon>
        <taxon>Alphaproteobacteria</taxon>
        <taxon>Hyphomicrobiales</taxon>
        <taxon>Xanthobacteraceae</taxon>
        <taxon>Ancylobacter</taxon>
    </lineage>
</organism>
<dbReference type="Pfam" id="PF17042">
    <property type="entry name" value="NBD_C"/>
    <property type="match status" value="1"/>
</dbReference>
<dbReference type="InterPro" id="IPR037051">
    <property type="entry name" value="4-carb_acid_sugar_kinase_N_sf"/>
</dbReference>
<keyword evidence="3" id="KW-0547">Nucleotide-binding</keyword>
<dbReference type="InterPro" id="IPR042213">
    <property type="entry name" value="NBD_C_sf"/>
</dbReference>
<name>A0A9X2PER4_9HYPH</name>
<keyword evidence="4 9" id="KW-0418">Kinase</keyword>
<reference evidence="9" key="1">
    <citation type="submission" date="2022-08" db="EMBL/GenBank/DDBJ databases">
        <authorList>
            <person name="Li F."/>
        </authorList>
    </citation>
    <scope>NUCLEOTIDE SEQUENCE</scope>
    <source>
        <strain evidence="9">MQZ15Z-1</strain>
    </source>
</reference>
<dbReference type="Pfam" id="PF07005">
    <property type="entry name" value="SBD_N"/>
    <property type="match status" value="1"/>
</dbReference>
<dbReference type="GO" id="GO:0016301">
    <property type="term" value="F:kinase activity"/>
    <property type="evidence" value="ECO:0007669"/>
    <property type="project" value="UniProtKB-KW"/>
</dbReference>
<evidence type="ECO:0000313" key="9">
    <source>
        <dbReference type="EMBL" id="MCS0494625.1"/>
    </source>
</evidence>
<dbReference type="EMBL" id="JANTHZ010000002">
    <property type="protein sequence ID" value="MCS0494625.1"/>
    <property type="molecule type" value="Genomic_DNA"/>
</dbReference>
<dbReference type="AlphaFoldDB" id="A0A9X2PER4"/>
<dbReference type="SUPFAM" id="SSF142764">
    <property type="entry name" value="YgbK-like"/>
    <property type="match status" value="1"/>
</dbReference>
<dbReference type="InterPro" id="IPR031475">
    <property type="entry name" value="NBD_C"/>
</dbReference>
<keyword evidence="5" id="KW-0067">ATP-binding</keyword>
<keyword evidence="2" id="KW-0808">Transferase</keyword>
<dbReference type="InterPro" id="IPR010737">
    <property type="entry name" value="4-carb_acid_sugar_kinase_N"/>
</dbReference>
<dbReference type="RefSeq" id="WP_258731650.1">
    <property type="nucleotide sequence ID" value="NZ_JANTHZ010000002.1"/>
</dbReference>
<evidence type="ECO:0000256" key="6">
    <source>
        <dbReference type="ARBA" id="ARBA00023277"/>
    </source>
</evidence>
<proteinExistence type="inferred from homology"/>
<dbReference type="Gene3D" id="3.40.980.20">
    <property type="entry name" value="Four-carbon acid sugar kinase, nucleotide binding domain"/>
    <property type="match status" value="1"/>
</dbReference>
<evidence type="ECO:0000256" key="1">
    <source>
        <dbReference type="ARBA" id="ARBA00005715"/>
    </source>
</evidence>
<comment type="caution">
    <text evidence="9">The sequence shown here is derived from an EMBL/GenBank/DDBJ whole genome shotgun (WGS) entry which is preliminary data.</text>
</comment>
<dbReference type="GO" id="GO:0005524">
    <property type="term" value="F:ATP binding"/>
    <property type="evidence" value="ECO:0007669"/>
    <property type="project" value="UniProtKB-KW"/>
</dbReference>